<protein>
    <submittedName>
        <fullName evidence="1">Uncharacterized protein</fullName>
    </submittedName>
</protein>
<organism evidence="1">
    <name type="scientific">Rhizophora mucronata</name>
    <name type="common">Asiatic mangrove</name>
    <dbReference type="NCBI Taxonomy" id="61149"/>
    <lineage>
        <taxon>Eukaryota</taxon>
        <taxon>Viridiplantae</taxon>
        <taxon>Streptophyta</taxon>
        <taxon>Embryophyta</taxon>
        <taxon>Tracheophyta</taxon>
        <taxon>Spermatophyta</taxon>
        <taxon>Magnoliopsida</taxon>
        <taxon>eudicotyledons</taxon>
        <taxon>Gunneridae</taxon>
        <taxon>Pentapetalae</taxon>
        <taxon>rosids</taxon>
        <taxon>fabids</taxon>
        <taxon>Malpighiales</taxon>
        <taxon>Rhizophoraceae</taxon>
        <taxon>Rhizophora</taxon>
    </lineage>
</organism>
<sequence length="79" mass="9528">MHEVWLCFFPFSFSRICRNNFKFLTTWDIFEGLAMLFLDSTKMQRMKGKKMKTMWTFFCSCSGWARSKSLLERSNSLLF</sequence>
<name>A0A2P2NCI3_RHIMU</name>
<reference evidence="1" key="1">
    <citation type="submission" date="2018-02" db="EMBL/GenBank/DDBJ databases">
        <title>Rhizophora mucronata_Transcriptome.</title>
        <authorList>
            <person name="Meera S.P."/>
            <person name="Sreeshan A."/>
            <person name="Augustine A."/>
        </authorList>
    </citation>
    <scope>NUCLEOTIDE SEQUENCE</scope>
    <source>
        <tissue evidence="1">Leaf</tissue>
    </source>
</reference>
<proteinExistence type="predicted"/>
<dbReference type="AlphaFoldDB" id="A0A2P2NCI3"/>
<accession>A0A2P2NCI3</accession>
<dbReference type="EMBL" id="GGEC01059701">
    <property type="protein sequence ID" value="MBX40185.1"/>
    <property type="molecule type" value="Transcribed_RNA"/>
</dbReference>
<evidence type="ECO:0000313" key="1">
    <source>
        <dbReference type="EMBL" id="MBX40185.1"/>
    </source>
</evidence>